<dbReference type="Proteomes" id="UP000000305">
    <property type="component" value="Unassembled WGS sequence"/>
</dbReference>
<gene>
    <name evidence="2" type="ORF">DAPPUDRAFT_257496</name>
</gene>
<evidence type="ECO:0000313" key="2">
    <source>
        <dbReference type="EMBL" id="EFX70137.1"/>
    </source>
</evidence>
<dbReference type="AlphaFoldDB" id="E9HDP3"/>
<dbReference type="KEGG" id="dpx:DAPPUDRAFT_257496"/>
<dbReference type="InParanoid" id="E9HDP3"/>
<feature type="region of interest" description="Disordered" evidence="1">
    <location>
        <begin position="1"/>
        <end position="43"/>
    </location>
</feature>
<reference evidence="2 3" key="1">
    <citation type="journal article" date="2011" name="Science">
        <title>The ecoresponsive genome of Daphnia pulex.</title>
        <authorList>
            <person name="Colbourne J.K."/>
            <person name="Pfrender M.E."/>
            <person name="Gilbert D."/>
            <person name="Thomas W.K."/>
            <person name="Tucker A."/>
            <person name="Oakley T.H."/>
            <person name="Tokishita S."/>
            <person name="Aerts A."/>
            <person name="Arnold G.J."/>
            <person name="Basu M.K."/>
            <person name="Bauer D.J."/>
            <person name="Caceres C.E."/>
            <person name="Carmel L."/>
            <person name="Casola C."/>
            <person name="Choi J.H."/>
            <person name="Detter J.C."/>
            <person name="Dong Q."/>
            <person name="Dusheyko S."/>
            <person name="Eads B.D."/>
            <person name="Frohlich T."/>
            <person name="Geiler-Samerotte K.A."/>
            <person name="Gerlach D."/>
            <person name="Hatcher P."/>
            <person name="Jogdeo S."/>
            <person name="Krijgsveld J."/>
            <person name="Kriventseva E.V."/>
            <person name="Kultz D."/>
            <person name="Laforsch C."/>
            <person name="Lindquist E."/>
            <person name="Lopez J."/>
            <person name="Manak J.R."/>
            <person name="Muller J."/>
            <person name="Pangilinan J."/>
            <person name="Patwardhan R.P."/>
            <person name="Pitluck S."/>
            <person name="Pritham E.J."/>
            <person name="Rechtsteiner A."/>
            <person name="Rho M."/>
            <person name="Rogozin I.B."/>
            <person name="Sakarya O."/>
            <person name="Salamov A."/>
            <person name="Schaack S."/>
            <person name="Shapiro H."/>
            <person name="Shiga Y."/>
            <person name="Skalitzky C."/>
            <person name="Smith Z."/>
            <person name="Souvorov A."/>
            <person name="Sung W."/>
            <person name="Tang Z."/>
            <person name="Tsuchiya D."/>
            <person name="Tu H."/>
            <person name="Vos H."/>
            <person name="Wang M."/>
            <person name="Wolf Y.I."/>
            <person name="Yamagata H."/>
            <person name="Yamada T."/>
            <person name="Ye Y."/>
            <person name="Shaw J.R."/>
            <person name="Andrews J."/>
            <person name="Crease T.J."/>
            <person name="Tang H."/>
            <person name="Lucas S.M."/>
            <person name="Robertson H.M."/>
            <person name="Bork P."/>
            <person name="Koonin E.V."/>
            <person name="Zdobnov E.M."/>
            <person name="Grigoriev I.V."/>
            <person name="Lynch M."/>
            <person name="Boore J.L."/>
        </authorList>
    </citation>
    <scope>NUCLEOTIDE SEQUENCE [LARGE SCALE GENOMIC DNA]</scope>
</reference>
<accession>E9HDP3</accession>
<evidence type="ECO:0000313" key="3">
    <source>
        <dbReference type="Proteomes" id="UP000000305"/>
    </source>
</evidence>
<dbReference type="EMBL" id="GL732625">
    <property type="protein sequence ID" value="EFX70137.1"/>
    <property type="molecule type" value="Genomic_DNA"/>
</dbReference>
<evidence type="ECO:0000256" key="1">
    <source>
        <dbReference type="SAM" id="MobiDB-lite"/>
    </source>
</evidence>
<name>E9HDP3_DAPPU</name>
<sequence>MESMAALHALRTKRSSDGYSKPNTKPAAKRRHQENICETDDKNDEAWMKKTPLTEANIKKMLDNFI</sequence>
<protein>
    <submittedName>
        <fullName evidence="2">Uncharacterized protein</fullName>
    </submittedName>
</protein>
<organism evidence="2 3">
    <name type="scientific">Daphnia pulex</name>
    <name type="common">Water flea</name>
    <dbReference type="NCBI Taxonomy" id="6669"/>
    <lineage>
        <taxon>Eukaryota</taxon>
        <taxon>Metazoa</taxon>
        <taxon>Ecdysozoa</taxon>
        <taxon>Arthropoda</taxon>
        <taxon>Crustacea</taxon>
        <taxon>Branchiopoda</taxon>
        <taxon>Diplostraca</taxon>
        <taxon>Cladocera</taxon>
        <taxon>Anomopoda</taxon>
        <taxon>Daphniidae</taxon>
        <taxon>Daphnia</taxon>
    </lineage>
</organism>
<keyword evidence="3" id="KW-1185">Reference proteome</keyword>
<dbReference type="HOGENOM" id="CLU_2833734_0_0_1"/>
<proteinExistence type="predicted"/>